<dbReference type="CDD" id="cd05930">
    <property type="entry name" value="A_NRPS"/>
    <property type="match status" value="1"/>
</dbReference>
<feature type="domain" description="Carrier" evidence="4">
    <location>
        <begin position="508"/>
        <end position="583"/>
    </location>
</feature>
<dbReference type="GO" id="GO:0044550">
    <property type="term" value="P:secondary metabolite biosynthetic process"/>
    <property type="evidence" value="ECO:0007669"/>
    <property type="project" value="TreeGrafter"/>
</dbReference>
<dbReference type="InterPro" id="IPR020806">
    <property type="entry name" value="PKS_PP-bd"/>
</dbReference>
<evidence type="ECO:0000259" key="4">
    <source>
        <dbReference type="PROSITE" id="PS50075"/>
    </source>
</evidence>
<dbReference type="Pfam" id="PF00550">
    <property type="entry name" value="PP-binding"/>
    <property type="match status" value="1"/>
</dbReference>
<name>A0A0E3M1S0_9BACT</name>
<dbReference type="InterPro" id="IPR009081">
    <property type="entry name" value="PP-bd_ACP"/>
</dbReference>
<dbReference type="InterPro" id="IPR000873">
    <property type="entry name" value="AMP-dep_synth/lig_dom"/>
</dbReference>
<feature type="region of interest" description="Disordered" evidence="3">
    <location>
        <begin position="581"/>
        <end position="606"/>
    </location>
</feature>
<accession>A0A0E3M1S0</accession>
<dbReference type="PANTHER" id="PTHR45527:SF1">
    <property type="entry name" value="FATTY ACID SYNTHASE"/>
    <property type="match status" value="1"/>
</dbReference>
<sequence length="606" mass="64249">MTVGPYGFEQGAAPSTPTTVPAMVARHCAERPDAPAIQTADQVLTYAELDARASALAARLRPHLRGEEPVVALLLDRGPDFVIAMLAAWRTGCAFSPIDPASPAARIGYLLDDLDACAVVTDSPDRVPTGTAVSIVDVTAADGPAAPAGHLPAPDATAYVLYTSGTTGAPKGVPIRHRGLAQVVTWVVDQFGLGPGDRASQLANVGFDAAQLETWPCLAAGGCLLPHRQPVVVPELADWLAAGGVTHSFLATPLAEALWTLPAPLPRLRSLLIGAAALTRRAPPLPYPVWNLYGPTECTILATAHQLSDVDGPVNVVGRPIPGTRVYVLDENGDRVPVGQPGEIHIGGVGVAPGYWRRPALSRQRFAATDPDGGPGPVYRTGDRGRWLPDGTLEFLGRLDRQIELRGYRIEPGEVETRLRADPLVGAALVRAAGPRLAAYLVPHKDADKDADRDTAAVLARLAGLLPAHLVPEVVVWLDELPLTERGKVDEARLPRPDRVATAAAYVPPSGDLERRVAAVWARVLGVDTVGVHDNFFDLGGSSLLLLNLRAELQAELGVPLPIQRLFEHTTVHALAKSLAAQSPPDDLGARDRAARARQARAARRR</sequence>
<protein>
    <submittedName>
        <fullName evidence="5">Non-ribosomal peptide synthetase</fullName>
    </submittedName>
</protein>
<dbReference type="SUPFAM" id="SSF47336">
    <property type="entry name" value="ACP-like"/>
    <property type="match status" value="1"/>
</dbReference>
<dbReference type="InterPro" id="IPR036736">
    <property type="entry name" value="ACP-like_sf"/>
</dbReference>
<dbReference type="GO" id="GO:0072330">
    <property type="term" value="P:monocarboxylic acid biosynthetic process"/>
    <property type="evidence" value="ECO:0007669"/>
    <property type="project" value="UniProtKB-ARBA"/>
</dbReference>
<dbReference type="FunFam" id="1.10.1200.10:FF:000016">
    <property type="entry name" value="Non-ribosomal peptide synthase"/>
    <property type="match status" value="1"/>
</dbReference>
<evidence type="ECO:0000256" key="3">
    <source>
        <dbReference type="SAM" id="MobiDB-lite"/>
    </source>
</evidence>
<dbReference type="Pfam" id="PF00501">
    <property type="entry name" value="AMP-binding"/>
    <property type="match status" value="1"/>
</dbReference>
<dbReference type="GO" id="GO:0043041">
    <property type="term" value="P:amino acid activation for nonribosomal peptide biosynthetic process"/>
    <property type="evidence" value="ECO:0007669"/>
    <property type="project" value="TreeGrafter"/>
</dbReference>
<reference evidence="5" key="1">
    <citation type="journal article" date="2015" name="Proc. Natl. Acad. Sci. U.S.A.">
        <title>Multiplexed metagenome mining using short DNA sequence tags facilitates targeted discovery of epoxyketone proteasome inhibitors.</title>
        <authorList>
            <person name="Owen J.G."/>
            <person name="Charlop-Powers Z."/>
            <person name="Smith A.G."/>
            <person name="Ternei M.A."/>
            <person name="Calle P.Y."/>
            <person name="Reddy B.V."/>
            <person name="Montiel D."/>
            <person name="Brady S.F."/>
        </authorList>
    </citation>
    <scope>NUCLEOTIDE SEQUENCE</scope>
</reference>
<dbReference type="Gene3D" id="3.40.50.12780">
    <property type="entry name" value="N-terminal domain of ligase-like"/>
    <property type="match status" value="1"/>
</dbReference>
<dbReference type="SMART" id="SM00823">
    <property type="entry name" value="PKS_PP"/>
    <property type="match status" value="1"/>
</dbReference>
<evidence type="ECO:0000256" key="2">
    <source>
        <dbReference type="ARBA" id="ARBA00022553"/>
    </source>
</evidence>
<dbReference type="InterPro" id="IPR010071">
    <property type="entry name" value="AA_adenyl_dom"/>
</dbReference>
<dbReference type="SUPFAM" id="SSF56801">
    <property type="entry name" value="Acetyl-CoA synthetase-like"/>
    <property type="match status" value="1"/>
</dbReference>
<dbReference type="InterPro" id="IPR045851">
    <property type="entry name" value="AMP-bd_C_sf"/>
</dbReference>
<keyword evidence="2" id="KW-0597">Phosphoprotein</keyword>
<dbReference type="PROSITE" id="PS50075">
    <property type="entry name" value="CARRIER"/>
    <property type="match status" value="1"/>
</dbReference>
<dbReference type="AlphaFoldDB" id="A0A0E3M1S0"/>
<dbReference type="PROSITE" id="PS00012">
    <property type="entry name" value="PHOSPHOPANTETHEINE"/>
    <property type="match status" value="1"/>
</dbReference>
<dbReference type="Gene3D" id="1.10.1200.10">
    <property type="entry name" value="ACP-like"/>
    <property type="match status" value="1"/>
</dbReference>
<dbReference type="EMBL" id="KP830095">
    <property type="protein sequence ID" value="AKA59478.1"/>
    <property type="molecule type" value="Genomic_DNA"/>
</dbReference>
<dbReference type="InterPro" id="IPR006162">
    <property type="entry name" value="Ppantetheine_attach_site"/>
</dbReference>
<dbReference type="GO" id="GO:0031177">
    <property type="term" value="F:phosphopantetheine binding"/>
    <property type="evidence" value="ECO:0007669"/>
    <property type="project" value="InterPro"/>
</dbReference>
<organism evidence="5">
    <name type="scientific">uncultured bacterium AZ_40</name>
    <dbReference type="NCBI Taxonomy" id="1630016"/>
    <lineage>
        <taxon>Bacteria</taxon>
        <taxon>environmental samples</taxon>
    </lineage>
</organism>
<evidence type="ECO:0000256" key="1">
    <source>
        <dbReference type="ARBA" id="ARBA00022450"/>
    </source>
</evidence>
<dbReference type="PANTHER" id="PTHR45527">
    <property type="entry name" value="NONRIBOSOMAL PEPTIDE SYNTHETASE"/>
    <property type="match status" value="1"/>
</dbReference>
<feature type="compositionally biased region" description="Basic residues" evidence="3">
    <location>
        <begin position="596"/>
        <end position="606"/>
    </location>
</feature>
<evidence type="ECO:0000313" key="5">
    <source>
        <dbReference type="EMBL" id="AKA59478.1"/>
    </source>
</evidence>
<proteinExistence type="predicted"/>
<dbReference type="GO" id="GO:0005737">
    <property type="term" value="C:cytoplasm"/>
    <property type="evidence" value="ECO:0007669"/>
    <property type="project" value="TreeGrafter"/>
</dbReference>
<dbReference type="Gene3D" id="3.30.300.30">
    <property type="match status" value="1"/>
</dbReference>
<dbReference type="NCBIfam" id="TIGR01733">
    <property type="entry name" value="AA-adenyl-dom"/>
    <property type="match status" value="1"/>
</dbReference>
<dbReference type="InterPro" id="IPR020845">
    <property type="entry name" value="AMP-binding_CS"/>
</dbReference>
<dbReference type="InterPro" id="IPR042099">
    <property type="entry name" value="ANL_N_sf"/>
</dbReference>
<dbReference type="PROSITE" id="PS00455">
    <property type="entry name" value="AMP_BINDING"/>
    <property type="match status" value="1"/>
</dbReference>
<keyword evidence="1" id="KW-0596">Phosphopantetheine</keyword>